<organism evidence="1 2">
    <name type="scientific">Acinetobacter equi</name>
    <dbReference type="NCBI Taxonomy" id="1324350"/>
    <lineage>
        <taxon>Bacteria</taxon>
        <taxon>Pseudomonadati</taxon>
        <taxon>Pseudomonadota</taxon>
        <taxon>Gammaproteobacteria</taxon>
        <taxon>Moraxellales</taxon>
        <taxon>Moraxellaceae</taxon>
        <taxon>Acinetobacter</taxon>
    </lineage>
</organism>
<dbReference type="InterPro" id="IPR017642">
    <property type="entry name" value="DNA_S_mod_DndB"/>
</dbReference>
<dbReference type="InterPro" id="IPR017601">
    <property type="entry name" value="DGQHR-contain_dom"/>
</dbReference>
<dbReference type="CDD" id="cd16412">
    <property type="entry name" value="dndB"/>
    <property type="match status" value="1"/>
</dbReference>
<protein>
    <submittedName>
        <fullName evidence="1">DNA sulfur modification protein DndB</fullName>
    </submittedName>
</protein>
<dbReference type="Pfam" id="PF14072">
    <property type="entry name" value="DndB"/>
    <property type="match status" value="1"/>
</dbReference>
<accession>A0A0N9VMQ4</accession>
<keyword evidence="2" id="KW-1185">Reference proteome</keyword>
<evidence type="ECO:0000313" key="2">
    <source>
        <dbReference type="Proteomes" id="UP000064939"/>
    </source>
</evidence>
<dbReference type="STRING" id="1324350.AOY20_03490"/>
<reference evidence="1 2" key="1">
    <citation type="journal article" date="2015" name="Int. J. Syst. Evol. Microbiol.">
        <title>Acinetobacter equi sp. nov. isolated from horse faeces.</title>
        <authorList>
            <person name="Poppel M.T."/>
            <person name="Skiebe E."/>
            <person name="Laue M."/>
            <person name="Bergmann H."/>
            <person name="Ebersberger I."/>
            <person name="Garn T."/>
            <person name="Fruth A."/>
            <person name="Baumgardt S."/>
            <person name="Busse H.J."/>
            <person name="Wilharm G."/>
        </authorList>
    </citation>
    <scope>NUCLEOTIDE SEQUENCE [LARGE SCALE GENOMIC DNA]</scope>
    <source>
        <strain evidence="1 2">114</strain>
    </source>
</reference>
<dbReference type="KEGG" id="aei:AOY20_03490"/>
<proteinExistence type="predicted"/>
<name>A0A0N9VMQ4_9GAMM</name>
<dbReference type="AlphaFoldDB" id="A0A0N9VMQ4"/>
<dbReference type="NCBIfam" id="TIGR03233">
    <property type="entry name" value="DNA_S_dndB"/>
    <property type="match status" value="1"/>
</dbReference>
<dbReference type="NCBIfam" id="TIGR03187">
    <property type="entry name" value="DGQHR"/>
    <property type="match status" value="1"/>
</dbReference>
<dbReference type="Proteomes" id="UP000064939">
    <property type="component" value="Chromosome"/>
</dbReference>
<dbReference type="RefSeq" id="WP_054580570.1">
    <property type="nucleotide sequence ID" value="NZ_CP012808.1"/>
</dbReference>
<dbReference type="EMBL" id="CP012808">
    <property type="protein sequence ID" value="ALH94670.1"/>
    <property type="molecule type" value="Genomic_DNA"/>
</dbReference>
<dbReference type="OrthoDB" id="3524978at2"/>
<gene>
    <name evidence="1" type="ORF">AOY20_03490</name>
</gene>
<evidence type="ECO:0000313" key="1">
    <source>
        <dbReference type="EMBL" id="ALH94670.1"/>
    </source>
</evidence>
<sequence length="373" mass="42611">MDGNWFEFIAIQGLQARKAFYIIMVPLKVVPKFFKFDDDSLPPAMRAQRTLNKTRIPQISRYIIDNPDEYILSSLCACVDGEVVFEPNDLSNNLGKLKISMDATVLINDGQHRRAAIEDALKHRPYLGNETISVVVYADQGLKRSQQMFADLNMHAVKPAQSIKLLFNHRDEQSHITKAVIENIELFRKFTDFEKSSLSNRTTNLFTFSSLHQATKQLLNDLPQEATHEEKIIIATKFWSCVIQYIPGWLNLLEGKVTAAELRNSYIHAHGIAIQALGKLGNILLIQYSENWESKLSKLIHIEWSRNNLKVWNNRALVAGKINKSRNNLVLVTNYIQKVLGIPLNDESQRVEDLHSNSIQVEQSTVTKIEEMV</sequence>